<comment type="caution">
    <text evidence="2">The sequence shown here is derived from an EMBL/GenBank/DDBJ whole genome shotgun (WGS) entry which is preliminary data.</text>
</comment>
<protein>
    <submittedName>
        <fullName evidence="2">Uncharacterized protein</fullName>
    </submittedName>
</protein>
<reference evidence="2" key="1">
    <citation type="submission" date="2021-10" db="EMBL/GenBank/DDBJ databases">
        <title>Tropical sea cucumber genome reveals ecological adaptation and Cuvierian tubules defense mechanism.</title>
        <authorList>
            <person name="Chen T."/>
        </authorList>
    </citation>
    <scope>NUCLEOTIDE SEQUENCE</scope>
    <source>
        <strain evidence="2">Nanhai2018</strain>
        <tissue evidence="2">Muscle</tissue>
    </source>
</reference>
<organism evidence="2 3">
    <name type="scientific">Holothuria leucospilota</name>
    <name type="common">Black long sea cucumber</name>
    <name type="synonym">Mertensiothuria leucospilota</name>
    <dbReference type="NCBI Taxonomy" id="206669"/>
    <lineage>
        <taxon>Eukaryota</taxon>
        <taxon>Metazoa</taxon>
        <taxon>Echinodermata</taxon>
        <taxon>Eleutherozoa</taxon>
        <taxon>Echinozoa</taxon>
        <taxon>Holothuroidea</taxon>
        <taxon>Aspidochirotacea</taxon>
        <taxon>Aspidochirotida</taxon>
        <taxon>Holothuriidae</taxon>
        <taxon>Holothuria</taxon>
    </lineage>
</organism>
<dbReference type="Proteomes" id="UP001152320">
    <property type="component" value="Chromosome 3"/>
</dbReference>
<accession>A0A9Q1CGJ9</accession>
<keyword evidence="1" id="KW-0175">Coiled coil</keyword>
<evidence type="ECO:0000256" key="1">
    <source>
        <dbReference type="SAM" id="Coils"/>
    </source>
</evidence>
<feature type="coiled-coil region" evidence="1">
    <location>
        <begin position="14"/>
        <end position="62"/>
    </location>
</feature>
<dbReference type="EMBL" id="JAIZAY010000003">
    <property type="protein sequence ID" value="KAJ8044928.1"/>
    <property type="molecule type" value="Genomic_DNA"/>
</dbReference>
<evidence type="ECO:0000313" key="2">
    <source>
        <dbReference type="EMBL" id="KAJ8044928.1"/>
    </source>
</evidence>
<proteinExistence type="predicted"/>
<name>A0A9Q1CGJ9_HOLLE</name>
<sequence length="252" mass="29295">MLAFTMDSSLTDFLDAKEQDVHKSEAELKQVKEDELMLQRHKQQLQAIRASLEIVCKQKNEEVQGCRQGLSQIQKNIFDQIYPIVEDIYHQELLVLELTEQLQLTQISKDVGFICSKISEESRSLIDNPSDPLWCWYKEMKEYEKWFKANNRFSICEDNIPDCHFFYASFKEVSSSGKVQLSFSTRYKYTCLHITISRDSELSPEGSGMPYQVTTDFTVDSLELNANKCLLKGTTAHHFVDDFVWPFITDLT</sequence>
<keyword evidence="3" id="KW-1185">Reference proteome</keyword>
<gene>
    <name evidence="2" type="ORF">HOLleu_07826</name>
</gene>
<evidence type="ECO:0000313" key="3">
    <source>
        <dbReference type="Proteomes" id="UP001152320"/>
    </source>
</evidence>
<dbReference type="AlphaFoldDB" id="A0A9Q1CGJ9"/>
<dbReference type="OrthoDB" id="10060010at2759"/>